<name>A0A547PI77_9RHOB</name>
<reference evidence="2 3" key="1">
    <citation type="submission" date="2019-06" db="EMBL/GenBank/DDBJ databases">
        <title>Paenimaribius caenipelagi gen. nov., sp. nov., isolated from a tidal flat.</title>
        <authorList>
            <person name="Yoon J.-H."/>
        </authorList>
    </citation>
    <scope>NUCLEOTIDE SEQUENCE [LARGE SCALE GENOMIC DNA]</scope>
    <source>
        <strain evidence="2 3">JBTF-M29</strain>
    </source>
</reference>
<dbReference type="GO" id="GO:0046872">
    <property type="term" value="F:metal ion binding"/>
    <property type="evidence" value="ECO:0007669"/>
    <property type="project" value="InterPro"/>
</dbReference>
<keyword evidence="3" id="KW-1185">Reference proteome</keyword>
<dbReference type="Gene3D" id="3.30.1490.20">
    <property type="entry name" value="ATP-grasp fold, A domain"/>
    <property type="match status" value="1"/>
</dbReference>
<organism evidence="2 3">
    <name type="scientific">Palleronia caenipelagi</name>
    <dbReference type="NCBI Taxonomy" id="2489174"/>
    <lineage>
        <taxon>Bacteria</taxon>
        <taxon>Pseudomonadati</taxon>
        <taxon>Pseudomonadota</taxon>
        <taxon>Alphaproteobacteria</taxon>
        <taxon>Rhodobacterales</taxon>
        <taxon>Roseobacteraceae</taxon>
        <taxon>Palleronia</taxon>
    </lineage>
</organism>
<evidence type="ECO:0000313" key="3">
    <source>
        <dbReference type="Proteomes" id="UP000318590"/>
    </source>
</evidence>
<feature type="domain" description="ATP-grasp fold PylC-type" evidence="1">
    <location>
        <begin position="129"/>
        <end position="301"/>
    </location>
</feature>
<proteinExistence type="predicted"/>
<dbReference type="Proteomes" id="UP000318590">
    <property type="component" value="Unassembled WGS sequence"/>
</dbReference>
<dbReference type="EMBL" id="VFSV01000112">
    <property type="protein sequence ID" value="TRD13754.1"/>
    <property type="molecule type" value="Genomic_DNA"/>
</dbReference>
<dbReference type="InterPro" id="IPR013815">
    <property type="entry name" value="ATP_grasp_subdomain_1"/>
</dbReference>
<comment type="caution">
    <text evidence="2">The sequence shown here is derived from an EMBL/GenBank/DDBJ whole genome shotgun (WGS) entry which is preliminary data.</text>
</comment>
<evidence type="ECO:0000259" key="1">
    <source>
        <dbReference type="Pfam" id="PF02655"/>
    </source>
</evidence>
<dbReference type="Gene3D" id="3.30.470.20">
    <property type="entry name" value="ATP-grasp fold, B domain"/>
    <property type="match status" value="1"/>
</dbReference>
<dbReference type="InterPro" id="IPR003806">
    <property type="entry name" value="ATP-grasp_PylC-type"/>
</dbReference>
<dbReference type="SUPFAM" id="SSF56059">
    <property type="entry name" value="Glutathione synthetase ATP-binding domain-like"/>
    <property type="match status" value="1"/>
</dbReference>
<dbReference type="Pfam" id="PF02655">
    <property type="entry name" value="ATP-grasp_3"/>
    <property type="match status" value="1"/>
</dbReference>
<sequence>MVPISSVDLSGLKECRVALVYSLPQPNDPANRWYDRWRTRVIMSYGEALERLGAVPYYCDIDTFIDQIANGKLNSCEAVVSLNAGVRPVSHFALVPAVAQWFRKPIIPCTADTIIAGERKDLGNSLASEAGLQVPRVYGPHEFAEAQAEARLIVKPRDLGGSFGLKLVEGKTLEPSDFDGGKIVQAFVPGFDVTVPVFVDANTNTLNVGDATVYLPIHTDPTKWIYDRPAKEAYVGGSSVSKVTRRQYPLDPLTADRIRAYCTTVGVDCFARIDFRLNVNDLGHVSRINLGDLAFVEINPMPTVCVGLAFVESIRSWVNRDAGAKHTLYCAGLSSDDDYDIIAYVLGHALLRQLEPAKMDDRDQIGS</sequence>
<dbReference type="GO" id="GO:0005524">
    <property type="term" value="F:ATP binding"/>
    <property type="evidence" value="ECO:0007669"/>
    <property type="project" value="InterPro"/>
</dbReference>
<protein>
    <submittedName>
        <fullName evidence="2">ATP-grasp domain-containing protein</fullName>
    </submittedName>
</protein>
<dbReference type="OrthoDB" id="9813261at2"/>
<dbReference type="AlphaFoldDB" id="A0A547PI77"/>
<evidence type="ECO:0000313" key="2">
    <source>
        <dbReference type="EMBL" id="TRD13754.1"/>
    </source>
</evidence>
<accession>A0A547PI77</accession>
<gene>
    <name evidence="2" type="ORF">FEV53_19990</name>
</gene>